<reference evidence="10 11" key="1">
    <citation type="journal article" date="2019" name="Syst. Appl. Microbiol.">
        <title>Characterization of Bifidobacterium species in feaces of the Egyptian fruit bat: Description of B. vespertilionis sp. nov. and B. rousetti sp. nov.</title>
        <authorList>
            <person name="Modesto M."/>
            <person name="Satti M."/>
            <person name="Watanabe K."/>
            <person name="Puglisi E."/>
            <person name="Morelli L."/>
            <person name="Huang C.-H."/>
            <person name="Liou J.-S."/>
            <person name="Miyashita M."/>
            <person name="Tamura T."/>
            <person name="Saito S."/>
            <person name="Mori K."/>
            <person name="Huang L."/>
            <person name="Sciavilla P."/>
            <person name="Sandri C."/>
            <person name="Spiezio C."/>
            <person name="Vitali F."/>
            <person name="Cavalieri D."/>
            <person name="Perpetuini G."/>
            <person name="Tofalo R."/>
            <person name="Bonetti A."/>
            <person name="Arita M."/>
            <person name="Mattarelli P."/>
        </authorList>
    </citation>
    <scope>NUCLEOTIDE SEQUENCE [LARGE SCALE GENOMIC DNA]</scope>
    <source>
        <strain evidence="10 11">RST7</strain>
    </source>
</reference>
<dbReference type="GO" id="GO:0005886">
    <property type="term" value="C:plasma membrane"/>
    <property type="evidence" value="ECO:0007669"/>
    <property type="project" value="UniProtKB-SubCell"/>
</dbReference>
<evidence type="ECO:0000256" key="4">
    <source>
        <dbReference type="ARBA" id="ARBA00022475"/>
    </source>
</evidence>
<protein>
    <submittedName>
        <fullName evidence="10">ABC transporter ATP-binding protein</fullName>
    </submittedName>
</protein>
<dbReference type="Gene3D" id="3.40.50.300">
    <property type="entry name" value="P-loop containing nucleotide triphosphate hydrolases"/>
    <property type="match status" value="1"/>
</dbReference>
<dbReference type="Proteomes" id="UP000412028">
    <property type="component" value="Unassembled WGS sequence"/>
</dbReference>
<dbReference type="PANTHER" id="PTHR43297:SF2">
    <property type="entry name" value="DIPEPTIDE TRANSPORT ATP-BINDING PROTEIN DPPD"/>
    <property type="match status" value="1"/>
</dbReference>
<dbReference type="InterPro" id="IPR050388">
    <property type="entry name" value="ABC_Ni/Peptide_Import"/>
</dbReference>
<dbReference type="GO" id="GO:0005524">
    <property type="term" value="F:ATP binding"/>
    <property type="evidence" value="ECO:0007669"/>
    <property type="project" value="UniProtKB-KW"/>
</dbReference>
<dbReference type="PROSITE" id="PS00211">
    <property type="entry name" value="ABC_TRANSPORTER_1"/>
    <property type="match status" value="1"/>
</dbReference>
<accession>A0A5M9ZPQ7</accession>
<keyword evidence="4" id="KW-1003">Cell membrane</keyword>
<evidence type="ECO:0000256" key="3">
    <source>
        <dbReference type="ARBA" id="ARBA00022448"/>
    </source>
</evidence>
<evidence type="ECO:0000259" key="9">
    <source>
        <dbReference type="PROSITE" id="PS50893"/>
    </source>
</evidence>
<keyword evidence="6 10" id="KW-0067">ATP-binding</keyword>
<dbReference type="SMART" id="SM00382">
    <property type="entry name" value="AAA"/>
    <property type="match status" value="1"/>
</dbReference>
<feature type="region of interest" description="Disordered" evidence="8">
    <location>
        <begin position="282"/>
        <end position="314"/>
    </location>
</feature>
<dbReference type="InterPro" id="IPR003439">
    <property type="entry name" value="ABC_transporter-like_ATP-bd"/>
</dbReference>
<dbReference type="PROSITE" id="PS50893">
    <property type="entry name" value="ABC_TRANSPORTER_2"/>
    <property type="match status" value="1"/>
</dbReference>
<dbReference type="Pfam" id="PF00005">
    <property type="entry name" value="ABC_tran"/>
    <property type="match status" value="1"/>
</dbReference>
<keyword evidence="7" id="KW-0472">Membrane</keyword>
<evidence type="ECO:0000256" key="7">
    <source>
        <dbReference type="ARBA" id="ARBA00023136"/>
    </source>
</evidence>
<dbReference type="SUPFAM" id="SSF52540">
    <property type="entry name" value="P-loop containing nucleoside triphosphate hydrolases"/>
    <property type="match status" value="1"/>
</dbReference>
<evidence type="ECO:0000256" key="1">
    <source>
        <dbReference type="ARBA" id="ARBA00004202"/>
    </source>
</evidence>
<keyword evidence="5" id="KW-0547">Nucleotide-binding</keyword>
<dbReference type="EMBL" id="RZUI01000011">
    <property type="protein sequence ID" value="KAA8828832.1"/>
    <property type="molecule type" value="Genomic_DNA"/>
</dbReference>
<dbReference type="OrthoDB" id="3677453at2"/>
<dbReference type="GO" id="GO:0016887">
    <property type="term" value="F:ATP hydrolysis activity"/>
    <property type="evidence" value="ECO:0007669"/>
    <property type="project" value="InterPro"/>
</dbReference>
<comment type="subcellular location">
    <subcellularLocation>
        <location evidence="1">Cell membrane</location>
        <topology evidence="1">Peripheral membrane protein</topology>
    </subcellularLocation>
</comment>
<name>A0A5M9ZPQ7_9BIFI</name>
<dbReference type="InterPro" id="IPR003593">
    <property type="entry name" value="AAA+_ATPase"/>
</dbReference>
<gene>
    <name evidence="10" type="ORF">EMO89_08530</name>
</gene>
<sequence>MTTTDMTTSGKTTPDYEYALEIVDLTIDVDKHGERVPAVKNLTIRVRPGESHGLVGESGSGKSLTLRAVMGLFSKGAHYRSGSIKVCGKEVLGPSAPNYDPVMRGKGVSMVFQEPAVALNPIMKVGWQIVDALREQEHLSRADARARAIELMESVGITNPEDRFDSYPFELSGGMRQRVMIAAAIACKPKVLLCDEPTTALDVTIQQQILDIFRSIADSGTALLYVTHDLAVVSQLCETLSVIYHGRIVEEGTLRDVFDTPKDSYTRQLLSSTPYLKGVMKAAKTGDDNGGADNSADNSDDNSDGNADSGRKGA</sequence>
<comment type="caution">
    <text evidence="10">The sequence shown here is derived from an EMBL/GenBank/DDBJ whole genome shotgun (WGS) entry which is preliminary data.</text>
</comment>
<evidence type="ECO:0000256" key="8">
    <source>
        <dbReference type="SAM" id="MobiDB-lite"/>
    </source>
</evidence>
<evidence type="ECO:0000256" key="5">
    <source>
        <dbReference type="ARBA" id="ARBA00022741"/>
    </source>
</evidence>
<evidence type="ECO:0000313" key="10">
    <source>
        <dbReference type="EMBL" id="KAA8828832.1"/>
    </source>
</evidence>
<dbReference type="CDD" id="cd03257">
    <property type="entry name" value="ABC_NikE_OppD_transporters"/>
    <property type="match status" value="1"/>
</dbReference>
<dbReference type="InterPro" id="IPR027417">
    <property type="entry name" value="P-loop_NTPase"/>
</dbReference>
<organism evidence="10 11">
    <name type="scientific">Bifidobacterium tissieri</name>
    <dbReference type="NCBI Taxonomy" id="1630162"/>
    <lineage>
        <taxon>Bacteria</taxon>
        <taxon>Bacillati</taxon>
        <taxon>Actinomycetota</taxon>
        <taxon>Actinomycetes</taxon>
        <taxon>Bifidobacteriales</taxon>
        <taxon>Bifidobacteriaceae</taxon>
        <taxon>Bifidobacterium</taxon>
    </lineage>
</organism>
<evidence type="ECO:0000256" key="6">
    <source>
        <dbReference type="ARBA" id="ARBA00022840"/>
    </source>
</evidence>
<dbReference type="InterPro" id="IPR017871">
    <property type="entry name" value="ABC_transporter-like_CS"/>
</dbReference>
<feature type="domain" description="ABC transporter" evidence="9">
    <location>
        <begin position="20"/>
        <end position="270"/>
    </location>
</feature>
<proteinExistence type="inferred from homology"/>
<evidence type="ECO:0000256" key="2">
    <source>
        <dbReference type="ARBA" id="ARBA00005417"/>
    </source>
</evidence>
<keyword evidence="3" id="KW-0813">Transport</keyword>
<comment type="similarity">
    <text evidence="2">Belongs to the ABC transporter superfamily.</text>
</comment>
<dbReference type="PANTHER" id="PTHR43297">
    <property type="entry name" value="OLIGOPEPTIDE TRANSPORT ATP-BINDING PROTEIN APPD"/>
    <property type="match status" value="1"/>
</dbReference>
<dbReference type="AlphaFoldDB" id="A0A5M9ZPQ7"/>
<dbReference type="RefSeq" id="WP_150381705.1">
    <property type="nucleotide sequence ID" value="NZ_RZUI01000011.1"/>
</dbReference>
<evidence type="ECO:0000313" key="11">
    <source>
        <dbReference type="Proteomes" id="UP000412028"/>
    </source>
</evidence>